<keyword evidence="6" id="KW-1185">Reference proteome</keyword>
<dbReference type="PANTHER" id="PTHR21199:SF1">
    <property type="entry name" value="COMM DOMAIN-CONTAINING PROTEIN 1"/>
    <property type="match status" value="1"/>
</dbReference>
<protein>
    <recommendedName>
        <fullName evidence="1">COMM domain-containing protein 1</fullName>
    </recommendedName>
</protein>
<dbReference type="PROSITE" id="PS51269">
    <property type="entry name" value="COMM"/>
    <property type="match status" value="1"/>
</dbReference>
<dbReference type="GO" id="GO:0005768">
    <property type="term" value="C:endosome"/>
    <property type="evidence" value="ECO:0007669"/>
    <property type="project" value="TreeGrafter"/>
</dbReference>
<dbReference type="CDD" id="cd04749">
    <property type="entry name" value="Commd1_MURR1"/>
    <property type="match status" value="1"/>
</dbReference>
<evidence type="ECO:0000313" key="5">
    <source>
        <dbReference type="EMBL" id="KAJ1156289.1"/>
    </source>
</evidence>
<comment type="similarity">
    <text evidence="2">Belongs to the COMM domain-containing protein 1 family.</text>
</comment>
<evidence type="ECO:0000256" key="3">
    <source>
        <dbReference type="SAM" id="MobiDB-lite"/>
    </source>
</evidence>
<gene>
    <name evidence="5" type="ORF">NDU88_009013</name>
</gene>
<feature type="domain" description="COMM" evidence="4">
    <location>
        <begin position="116"/>
        <end position="184"/>
    </location>
</feature>
<dbReference type="Pfam" id="PF07258">
    <property type="entry name" value="COMM_domain"/>
    <property type="match status" value="1"/>
</dbReference>
<feature type="region of interest" description="Disordered" evidence="3">
    <location>
        <begin position="297"/>
        <end position="340"/>
    </location>
</feature>
<proteinExistence type="inferred from homology"/>
<dbReference type="GO" id="GO:0031398">
    <property type="term" value="P:positive regulation of protein ubiquitination"/>
    <property type="evidence" value="ECO:0007669"/>
    <property type="project" value="TreeGrafter"/>
</dbReference>
<feature type="region of interest" description="Disordered" evidence="3">
    <location>
        <begin position="354"/>
        <end position="381"/>
    </location>
</feature>
<dbReference type="GO" id="GO:1902306">
    <property type="term" value="P:negative regulation of sodium ion transmembrane transport"/>
    <property type="evidence" value="ECO:0007669"/>
    <property type="project" value="TreeGrafter"/>
</dbReference>
<name>A0AAV7RYJ1_PLEWA</name>
<evidence type="ECO:0000256" key="1">
    <source>
        <dbReference type="ARBA" id="ARBA00016551"/>
    </source>
</evidence>
<dbReference type="InterPro" id="IPR037351">
    <property type="entry name" value="Murr1"/>
</dbReference>
<dbReference type="AlphaFoldDB" id="A0AAV7RYJ1"/>
<dbReference type="GO" id="GO:2000009">
    <property type="term" value="P:negative regulation of protein localization to cell surface"/>
    <property type="evidence" value="ECO:0007669"/>
    <property type="project" value="TreeGrafter"/>
</dbReference>
<dbReference type="PANTHER" id="PTHR21199">
    <property type="entry name" value="COMM DOMAIN-CONTAINING PROTEIN 1"/>
    <property type="match status" value="1"/>
</dbReference>
<dbReference type="InterPro" id="IPR033776">
    <property type="entry name" value="COMMD1_N"/>
</dbReference>
<evidence type="ECO:0000259" key="4">
    <source>
        <dbReference type="PROSITE" id="PS51269"/>
    </source>
</evidence>
<dbReference type="GO" id="GO:0032434">
    <property type="term" value="P:regulation of proteasomal ubiquitin-dependent protein catabolic process"/>
    <property type="evidence" value="ECO:0007669"/>
    <property type="project" value="TreeGrafter"/>
</dbReference>
<evidence type="ECO:0000256" key="2">
    <source>
        <dbReference type="ARBA" id="ARBA00093455"/>
    </source>
</evidence>
<feature type="compositionally biased region" description="Basic and acidic residues" evidence="3">
    <location>
        <begin position="329"/>
        <end position="340"/>
    </location>
</feature>
<dbReference type="Proteomes" id="UP001066276">
    <property type="component" value="Chromosome 5"/>
</dbReference>
<evidence type="ECO:0000313" key="6">
    <source>
        <dbReference type="Proteomes" id="UP001066276"/>
    </source>
</evidence>
<dbReference type="InterPro" id="IPR017920">
    <property type="entry name" value="COMM"/>
</dbReference>
<reference evidence="5" key="1">
    <citation type="journal article" date="2022" name="bioRxiv">
        <title>Sequencing and chromosome-scale assembly of the giantPleurodeles waltlgenome.</title>
        <authorList>
            <person name="Brown T."/>
            <person name="Elewa A."/>
            <person name="Iarovenko S."/>
            <person name="Subramanian E."/>
            <person name="Araus A.J."/>
            <person name="Petzold A."/>
            <person name="Susuki M."/>
            <person name="Suzuki K.-i.T."/>
            <person name="Hayashi T."/>
            <person name="Toyoda A."/>
            <person name="Oliveira C."/>
            <person name="Osipova E."/>
            <person name="Leigh N.D."/>
            <person name="Simon A."/>
            <person name="Yun M.H."/>
        </authorList>
    </citation>
    <scope>NUCLEOTIDE SEQUENCE</scope>
    <source>
        <strain evidence="5">20211129_DDA</strain>
        <tissue evidence="5">Liver</tissue>
    </source>
</reference>
<dbReference type="GO" id="GO:0055070">
    <property type="term" value="P:copper ion homeostasis"/>
    <property type="evidence" value="ECO:0007669"/>
    <property type="project" value="InterPro"/>
</dbReference>
<comment type="caution">
    <text evidence="5">The sequence shown here is derived from an EMBL/GenBank/DDBJ whole genome shotgun (WGS) entry which is preliminary data.</text>
</comment>
<organism evidence="5 6">
    <name type="scientific">Pleurodeles waltl</name>
    <name type="common">Iberian ribbed newt</name>
    <dbReference type="NCBI Taxonomy" id="8319"/>
    <lineage>
        <taxon>Eukaryota</taxon>
        <taxon>Metazoa</taxon>
        <taxon>Chordata</taxon>
        <taxon>Craniata</taxon>
        <taxon>Vertebrata</taxon>
        <taxon>Euteleostomi</taxon>
        <taxon>Amphibia</taxon>
        <taxon>Batrachia</taxon>
        <taxon>Caudata</taxon>
        <taxon>Salamandroidea</taxon>
        <taxon>Salamandridae</taxon>
        <taxon>Pleurodelinae</taxon>
        <taxon>Pleurodeles</taxon>
    </lineage>
</organism>
<dbReference type="Pfam" id="PF17221">
    <property type="entry name" value="COMMD1_N"/>
    <property type="match status" value="1"/>
</dbReference>
<dbReference type="EMBL" id="JANPWB010000009">
    <property type="protein sequence ID" value="KAJ1156289.1"/>
    <property type="molecule type" value="Genomic_DNA"/>
</dbReference>
<accession>A0AAV7RYJ1</accession>
<sequence>MAELENTKSLSALLNGIAQCTFYRNPDITEELLHRELYPEMPEQDFHSLLEKMRGLLKSVVSADMDLNQLEAFLTAQTKKQGGITPEQAAVIAKFWKNHKAKIRESLITQSRWDNSLRAMTWRVDLKSQSRFMDQVNAPVAIVEMELGKNGQESDFLCLEFDEATVGLMLKKLSDINSHPKRSPRLACLWYEPLSRNWFYKRSFTDAGRGMEPGHDNHMEAVRSMTERPLSVYLYQTFVTKKGEKARALEIGELSTSERKTLPAAEVDQKAQELERKKRKLKRELADLIQRKKEFHDSSKDFRISSKPSMATEVEDDQSALKEPATPKPHNEEQGEFFKLEEVEYAQGFHDSSHFKKTWQDLDTESTEERIDNYPSRPPPR</sequence>